<reference evidence="7" key="1">
    <citation type="submission" date="2025-08" db="UniProtKB">
        <authorList>
            <consortium name="RefSeq"/>
        </authorList>
    </citation>
    <scope>IDENTIFICATION</scope>
</reference>
<dbReference type="PROSITE" id="PS50865">
    <property type="entry name" value="ZF_MYND_2"/>
    <property type="match status" value="1"/>
</dbReference>
<keyword evidence="3" id="KW-0862">Zinc</keyword>
<dbReference type="Pfam" id="PF01753">
    <property type="entry name" value="zf-MYND"/>
    <property type="match status" value="1"/>
</dbReference>
<dbReference type="OrthoDB" id="3174329at2759"/>
<keyword evidence="6" id="KW-1185">Reference proteome</keyword>
<dbReference type="KEGG" id="bspl:114858905"/>
<keyword evidence="1" id="KW-0479">Metal-binding</keyword>
<dbReference type="CTD" id="84217"/>
<evidence type="ECO:0000259" key="5">
    <source>
        <dbReference type="PROSITE" id="PS50865"/>
    </source>
</evidence>
<dbReference type="Proteomes" id="UP000515150">
    <property type="component" value="Chromosome 7"/>
</dbReference>
<dbReference type="SUPFAM" id="SSF144232">
    <property type="entry name" value="HIT/MYND zinc finger-like"/>
    <property type="match status" value="1"/>
</dbReference>
<dbReference type="Gene3D" id="6.10.140.2220">
    <property type="match status" value="1"/>
</dbReference>
<dbReference type="InParanoid" id="A0A6P7MZJ1"/>
<dbReference type="PANTHER" id="PTHR46533:SF1">
    <property type="entry name" value="ZINC FINGER MYND DOMAIN-CONTAINING PROTEIN 12"/>
    <property type="match status" value="1"/>
</dbReference>
<evidence type="ECO:0000256" key="1">
    <source>
        <dbReference type="ARBA" id="ARBA00022723"/>
    </source>
</evidence>
<feature type="domain" description="MYND-type" evidence="5">
    <location>
        <begin position="26"/>
        <end position="63"/>
    </location>
</feature>
<proteinExistence type="predicted"/>
<dbReference type="PROSITE" id="PS01360">
    <property type="entry name" value="ZF_MYND_1"/>
    <property type="match status" value="1"/>
</dbReference>
<dbReference type="InterPro" id="IPR053248">
    <property type="entry name" value="Zinc_finger_MYND_domain"/>
</dbReference>
<evidence type="ECO:0000256" key="4">
    <source>
        <dbReference type="PROSITE-ProRule" id="PRU00134"/>
    </source>
</evidence>
<sequence length="367" mass="40607">MQAGREVPTTSKCVPLSLPKGSERLCELCQGKAHLQCRKCRVTFYCGAEHQQADWLGIHERICELLVPIRTSTPLHPKHADYVELQLKKVELAEICRSVAQSKLSERKHLEALPAAQCCLRCSVDIYGPSTVQLVPAYLLLAEANMGLGNLALVGELLCQAEWAVLKSPDCGHSVHQQLHRSLGRLHAATGNLEEALVNFGNDIYFSSKEHGLDSPVTCAGYFLMADVFAKQGKLPIVRSLYSQMAHTWHSHLTQLLKAHGQNVHYPNPLLKASHDKGQRLEMDEMLRTMLAFQQNDPRNDPTQVALVSHCLAMLWFLGGDLEKALGFGGAALQASQLIPNYDLTEPIQGLLQLVHDLHTDPRPGSD</sequence>
<evidence type="ECO:0000313" key="6">
    <source>
        <dbReference type="Proteomes" id="UP000515150"/>
    </source>
</evidence>
<protein>
    <submittedName>
        <fullName evidence="7">Zinc finger MYND domain-containing protein 12 isoform X1</fullName>
    </submittedName>
</protein>
<name>A0A6P7MZJ1_BETSP</name>
<organism evidence="6 7">
    <name type="scientific">Betta splendens</name>
    <name type="common">Siamese fighting fish</name>
    <dbReference type="NCBI Taxonomy" id="158456"/>
    <lineage>
        <taxon>Eukaryota</taxon>
        <taxon>Metazoa</taxon>
        <taxon>Chordata</taxon>
        <taxon>Craniata</taxon>
        <taxon>Vertebrata</taxon>
        <taxon>Euteleostomi</taxon>
        <taxon>Actinopterygii</taxon>
        <taxon>Neopterygii</taxon>
        <taxon>Teleostei</taxon>
        <taxon>Neoteleostei</taxon>
        <taxon>Acanthomorphata</taxon>
        <taxon>Anabantaria</taxon>
        <taxon>Anabantiformes</taxon>
        <taxon>Anabantoidei</taxon>
        <taxon>Osphronemidae</taxon>
        <taxon>Betta</taxon>
    </lineage>
</organism>
<evidence type="ECO:0000256" key="3">
    <source>
        <dbReference type="ARBA" id="ARBA00022833"/>
    </source>
</evidence>
<accession>A0A6P7MZJ1</accession>
<keyword evidence="2 4" id="KW-0863">Zinc-finger</keyword>
<gene>
    <name evidence="7" type="primary">zmynd12</name>
</gene>
<dbReference type="GO" id="GO:0008270">
    <property type="term" value="F:zinc ion binding"/>
    <property type="evidence" value="ECO:0007669"/>
    <property type="project" value="UniProtKB-KW"/>
</dbReference>
<dbReference type="InterPro" id="IPR002893">
    <property type="entry name" value="Znf_MYND"/>
</dbReference>
<dbReference type="Gene3D" id="1.25.40.10">
    <property type="entry name" value="Tetratricopeptide repeat domain"/>
    <property type="match status" value="1"/>
</dbReference>
<dbReference type="AlphaFoldDB" id="A0A6P7MZJ1"/>
<evidence type="ECO:0000256" key="2">
    <source>
        <dbReference type="ARBA" id="ARBA00022771"/>
    </source>
</evidence>
<dbReference type="GeneID" id="114858905"/>
<dbReference type="InterPro" id="IPR011990">
    <property type="entry name" value="TPR-like_helical_dom_sf"/>
</dbReference>
<dbReference type="PANTHER" id="PTHR46533">
    <property type="entry name" value="ZINC FINGER MYND DOMAIN-CONTAINING PROTEIN 12"/>
    <property type="match status" value="1"/>
</dbReference>
<dbReference type="RefSeq" id="XP_029012417.1">
    <property type="nucleotide sequence ID" value="XM_029156584.3"/>
</dbReference>
<evidence type="ECO:0000313" key="7">
    <source>
        <dbReference type="RefSeq" id="XP_029012417.1"/>
    </source>
</evidence>